<proteinExistence type="predicted"/>
<feature type="compositionally biased region" description="Polar residues" evidence="1">
    <location>
        <begin position="204"/>
        <end position="221"/>
    </location>
</feature>
<dbReference type="Proteomes" id="UP000269721">
    <property type="component" value="Unassembled WGS sequence"/>
</dbReference>
<dbReference type="EMBL" id="KZ999777">
    <property type="protein sequence ID" value="RKO84742.1"/>
    <property type="molecule type" value="Genomic_DNA"/>
</dbReference>
<feature type="region of interest" description="Disordered" evidence="1">
    <location>
        <begin position="136"/>
        <end position="163"/>
    </location>
</feature>
<name>A0A4P9VZI7_9FUNG</name>
<protein>
    <submittedName>
        <fullName evidence="2">Uncharacterized protein</fullName>
    </submittedName>
</protein>
<gene>
    <name evidence="2" type="ORF">BDK51DRAFT_38793</name>
</gene>
<organism evidence="2 3">
    <name type="scientific">Blyttiomyces helicus</name>
    <dbReference type="NCBI Taxonomy" id="388810"/>
    <lineage>
        <taxon>Eukaryota</taxon>
        <taxon>Fungi</taxon>
        <taxon>Fungi incertae sedis</taxon>
        <taxon>Chytridiomycota</taxon>
        <taxon>Chytridiomycota incertae sedis</taxon>
        <taxon>Chytridiomycetes</taxon>
        <taxon>Chytridiomycetes incertae sedis</taxon>
        <taxon>Blyttiomyces</taxon>
    </lineage>
</organism>
<evidence type="ECO:0000256" key="1">
    <source>
        <dbReference type="SAM" id="MobiDB-lite"/>
    </source>
</evidence>
<dbReference type="AlphaFoldDB" id="A0A4P9VZI7"/>
<reference evidence="3" key="1">
    <citation type="journal article" date="2018" name="Nat. Microbiol.">
        <title>Leveraging single-cell genomics to expand the fungal tree of life.</title>
        <authorList>
            <person name="Ahrendt S.R."/>
            <person name="Quandt C.A."/>
            <person name="Ciobanu D."/>
            <person name="Clum A."/>
            <person name="Salamov A."/>
            <person name="Andreopoulos B."/>
            <person name="Cheng J.F."/>
            <person name="Woyke T."/>
            <person name="Pelin A."/>
            <person name="Henrissat B."/>
            <person name="Reynolds N.K."/>
            <person name="Benny G.L."/>
            <person name="Smith M.E."/>
            <person name="James T.Y."/>
            <person name="Grigoriev I.V."/>
        </authorList>
    </citation>
    <scope>NUCLEOTIDE SEQUENCE [LARGE SCALE GENOMIC DNA]</scope>
</reference>
<feature type="region of interest" description="Disordered" evidence="1">
    <location>
        <begin position="1"/>
        <end position="36"/>
    </location>
</feature>
<accession>A0A4P9VZI7</accession>
<feature type="compositionally biased region" description="Basic and acidic residues" evidence="1">
    <location>
        <begin position="22"/>
        <end position="31"/>
    </location>
</feature>
<evidence type="ECO:0000313" key="2">
    <source>
        <dbReference type="EMBL" id="RKO84742.1"/>
    </source>
</evidence>
<feature type="region of interest" description="Disordered" evidence="1">
    <location>
        <begin position="184"/>
        <end position="221"/>
    </location>
</feature>
<keyword evidence="3" id="KW-1185">Reference proteome</keyword>
<feature type="compositionally biased region" description="Low complexity" evidence="1">
    <location>
        <begin position="141"/>
        <end position="154"/>
    </location>
</feature>
<evidence type="ECO:0000313" key="3">
    <source>
        <dbReference type="Proteomes" id="UP000269721"/>
    </source>
</evidence>
<sequence length="221" mass="23801">MSPPPSRLSQQKSGWGRGVNVDVDRDVREGPSVETTPTSRRLVGLLPAPWTGVRPRSRLARRWRIDAVGSVLYPAMRPIYLTRTAAPKLVDQPGLSSVEMWSLRRMPWRTLRASPVESHLACAPDGQGPSRIELQPPCGNSSASINISSSSSPPRFEKSSSGAPVMLGNGRLVSVSHTDSIELPGIEQERMFTSSSGRPGLGTDTMTFSQLPVSATDNAAS</sequence>